<dbReference type="SUPFAM" id="SSF82693">
    <property type="entry name" value="Multidrug efflux transporter AcrB pore domain, PN1, PN2, PC1 and PC2 subdomains"/>
    <property type="match status" value="1"/>
</dbReference>
<dbReference type="GO" id="GO:0042910">
    <property type="term" value="F:xenobiotic transmembrane transporter activity"/>
    <property type="evidence" value="ECO:0007669"/>
    <property type="project" value="TreeGrafter"/>
</dbReference>
<gene>
    <name evidence="1" type="ORF">CVH13_01646</name>
</gene>
<feature type="non-terminal residue" evidence="1">
    <location>
        <position position="133"/>
    </location>
</feature>
<evidence type="ECO:0000313" key="1">
    <source>
        <dbReference type="EMBL" id="PKH45039.1"/>
    </source>
</evidence>
<name>A0A2J1DSE1_9CHLR</name>
<reference evidence="1 2" key="1">
    <citation type="journal article" date="2017" name="FEMS Microbiol. Ecol.">
        <title>Reconstructed genomes of novel Dehalococcoides mccartyi strains from 1,2,3,4-tetrachlorodibenzo-p-dioxin-dechlorinating enrichment cultures reveal divergent reductive dehalogenase gene profiles.</title>
        <authorList>
            <person name="Dam H.T."/>
            <person name="Vollmers J."/>
            <person name="Kaster A.K."/>
            <person name="Haggblom M.M."/>
        </authorList>
    </citation>
    <scope>NUCLEOTIDE SEQUENCE [LARGE SCALE GENOMIC DNA]</scope>
    <source>
        <strain evidence="1 2">H1-3-2.001</strain>
    </source>
</reference>
<dbReference type="PANTHER" id="PTHR32063">
    <property type="match status" value="1"/>
</dbReference>
<dbReference type="Pfam" id="PF00873">
    <property type="entry name" value="ACR_tran"/>
    <property type="match status" value="1"/>
</dbReference>
<evidence type="ECO:0000313" key="2">
    <source>
        <dbReference type="Proteomes" id="UP000233649"/>
    </source>
</evidence>
<organism evidence="1 2">
    <name type="scientific">Dehalococcoides mccartyi</name>
    <dbReference type="NCBI Taxonomy" id="61435"/>
    <lineage>
        <taxon>Bacteria</taxon>
        <taxon>Bacillati</taxon>
        <taxon>Chloroflexota</taxon>
        <taxon>Dehalococcoidia</taxon>
        <taxon>Dehalococcoidales</taxon>
        <taxon>Dehalococcoidaceae</taxon>
        <taxon>Dehalococcoides</taxon>
    </lineage>
</organism>
<dbReference type="Gene3D" id="3.30.70.1430">
    <property type="entry name" value="Multidrug efflux transporter AcrB pore domain"/>
    <property type="match status" value="1"/>
</dbReference>
<accession>A0A2J1DSE1</accession>
<dbReference type="PANTHER" id="PTHR32063:SF0">
    <property type="entry name" value="SWARMING MOTILITY PROTEIN SWRC"/>
    <property type="match status" value="1"/>
</dbReference>
<comment type="caution">
    <text evidence="1">The sequence shown here is derived from an EMBL/GenBank/DDBJ whole genome shotgun (WGS) entry which is preliminary data.</text>
</comment>
<protein>
    <submittedName>
        <fullName evidence="1">Membrane protein</fullName>
    </submittedName>
</protein>
<dbReference type="Gene3D" id="1.20.1640.10">
    <property type="entry name" value="Multidrug efflux transporter AcrB transmembrane domain"/>
    <property type="match status" value="1"/>
</dbReference>
<dbReference type="AlphaFoldDB" id="A0A2J1DSE1"/>
<sequence>MWHITKWALRSRLVTILLALAVAGASLWAFMGIKVELMPDISLPYTTVVTVYPQATPDAVVRDVTTPIERFVWDEWADKGLKHLTSTSSEGMSVIMAEFEYGTDMNAVGESLNEGISKISFPQAVTNFAAMMG</sequence>
<dbReference type="EMBL" id="PHFD01000387">
    <property type="protein sequence ID" value="PKH45039.1"/>
    <property type="molecule type" value="Genomic_DNA"/>
</dbReference>
<proteinExistence type="predicted"/>
<dbReference type="Proteomes" id="UP000233649">
    <property type="component" value="Unassembled WGS sequence"/>
</dbReference>
<dbReference type="GO" id="GO:0005886">
    <property type="term" value="C:plasma membrane"/>
    <property type="evidence" value="ECO:0007669"/>
    <property type="project" value="TreeGrafter"/>
</dbReference>
<dbReference type="InterPro" id="IPR001036">
    <property type="entry name" value="Acrflvin-R"/>
</dbReference>